<dbReference type="InterPro" id="IPR011989">
    <property type="entry name" value="ARM-like"/>
</dbReference>
<feature type="compositionally biased region" description="Basic and acidic residues" evidence="1">
    <location>
        <begin position="204"/>
        <end position="215"/>
    </location>
</feature>
<dbReference type="AlphaFoldDB" id="A0A8J2WX55"/>
<feature type="region of interest" description="Disordered" evidence="1">
    <location>
        <begin position="183"/>
        <end position="215"/>
    </location>
</feature>
<sequence>MAAKPPAASREVVVAVHECLETLKTDKNAHNLGRAAKLLVKLAYLKTPNRVHIARQSDVIELLVKYLSHDKEFLRVLCAQALMIIAHENEACKTSMTKAGAVQPLCTLLKEGSDAKAKAMAARCICSLAEHHEANRKLFRDCCTDLKELLSQDGVDDRSRYAAAACLRRLDKHLAKGQLNEIIGMKQKKAPPLGNRPRGPAVTRRGDTRAPVRRR</sequence>
<evidence type="ECO:0000313" key="3">
    <source>
        <dbReference type="Proteomes" id="UP000789595"/>
    </source>
</evidence>
<dbReference type="InterPro" id="IPR016024">
    <property type="entry name" value="ARM-type_fold"/>
</dbReference>
<gene>
    <name evidence="2" type="ORF">PECAL_3P19800</name>
</gene>
<accession>A0A8J2WX55</accession>
<dbReference type="EMBL" id="CAKKNE010000003">
    <property type="protein sequence ID" value="CAH0372007.1"/>
    <property type="molecule type" value="Genomic_DNA"/>
</dbReference>
<protein>
    <recommendedName>
        <fullName evidence="4">Armadillo repeat-containing protein 8</fullName>
    </recommendedName>
</protein>
<dbReference type="SMART" id="SM00185">
    <property type="entry name" value="ARM"/>
    <property type="match status" value="2"/>
</dbReference>
<dbReference type="InterPro" id="IPR000225">
    <property type="entry name" value="Armadillo"/>
</dbReference>
<evidence type="ECO:0000313" key="2">
    <source>
        <dbReference type="EMBL" id="CAH0372007.1"/>
    </source>
</evidence>
<keyword evidence="3" id="KW-1185">Reference proteome</keyword>
<organism evidence="2 3">
    <name type="scientific">Pelagomonas calceolata</name>
    <dbReference type="NCBI Taxonomy" id="35677"/>
    <lineage>
        <taxon>Eukaryota</taxon>
        <taxon>Sar</taxon>
        <taxon>Stramenopiles</taxon>
        <taxon>Ochrophyta</taxon>
        <taxon>Pelagophyceae</taxon>
        <taxon>Pelagomonadales</taxon>
        <taxon>Pelagomonadaceae</taxon>
        <taxon>Pelagomonas</taxon>
    </lineage>
</organism>
<comment type="caution">
    <text evidence="2">The sequence shown here is derived from an EMBL/GenBank/DDBJ whole genome shotgun (WGS) entry which is preliminary data.</text>
</comment>
<dbReference type="Proteomes" id="UP000789595">
    <property type="component" value="Unassembled WGS sequence"/>
</dbReference>
<reference evidence="2" key="1">
    <citation type="submission" date="2021-11" db="EMBL/GenBank/DDBJ databases">
        <authorList>
            <consortium name="Genoscope - CEA"/>
            <person name="William W."/>
        </authorList>
    </citation>
    <scope>NUCLEOTIDE SEQUENCE</scope>
</reference>
<evidence type="ECO:0008006" key="4">
    <source>
        <dbReference type="Google" id="ProtNLM"/>
    </source>
</evidence>
<name>A0A8J2WX55_9STRA</name>
<dbReference type="SUPFAM" id="SSF48371">
    <property type="entry name" value="ARM repeat"/>
    <property type="match status" value="1"/>
</dbReference>
<dbReference type="Gene3D" id="1.25.10.10">
    <property type="entry name" value="Leucine-rich Repeat Variant"/>
    <property type="match status" value="1"/>
</dbReference>
<proteinExistence type="predicted"/>
<evidence type="ECO:0000256" key="1">
    <source>
        <dbReference type="SAM" id="MobiDB-lite"/>
    </source>
</evidence>